<feature type="transmembrane region" description="Helical" evidence="6">
    <location>
        <begin position="261"/>
        <end position="278"/>
    </location>
</feature>
<name>A0A3N2R1G9_9RHOB</name>
<evidence type="ECO:0000256" key="1">
    <source>
        <dbReference type="ARBA" id="ARBA00004651"/>
    </source>
</evidence>
<dbReference type="InterPro" id="IPR000620">
    <property type="entry name" value="EamA_dom"/>
</dbReference>
<keyword evidence="4 6" id="KW-1133">Transmembrane helix</keyword>
<comment type="caution">
    <text evidence="8">The sequence shown here is derived from an EMBL/GenBank/DDBJ whole genome shotgun (WGS) entry which is preliminary data.</text>
</comment>
<dbReference type="EMBL" id="RDRB01000005">
    <property type="protein sequence ID" value="ROU01223.1"/>
    <property type="molecule type" value="Genomic_DNA"/>
</dbReference>
<dbReference type="InterPro" id="IPR051258">
    <property type="entry name" value="Diverse_Substrate_Transporter"/>
</dbReference>
<sequence>MSAALSRPHPGRLAALLALAMIAFAANSVLNRIAVAGGTDPVAFGAVRLISGALLLMVLVRARAPLIAPGRTRGVLTLSLYVFGFSLAYAALDAGLGALILFGCVQITMFAGALLARQPVPRLHWLGAAIALLGLAVLLWPSGAAAPSLPHALSMAAAGLGWGLYSLAGRRAANPLPETAANFALAAPPALLLWLLLSPGIDPAGAVLAALSGALASGLGYALWYTLLPRLAATTAGVAQLTVPVIATAGGALLLSEPVTARFALAALLVLGGLALSLRKPQGRGGRPSQTSG</sequence>
<dbReference type="OrthoDB" id="321830at2"/>
<keyword evidence="2" id="KW-1003">Cell membrane</keyword>
<dbReference type="AlphaFoldDB" id="A0A3N2R1G9"/>
<dbReference type="SUPFAM" id="SSF103481">
    <property type="entry name" value="Multidrug resistance efflux transporter EmrE"/>
    <property type="match status" value="2"/>
</dbReference>
<feature type="transmembrane region" description="Helical" evidence="6">
    <location>
        <begin position="180"/>
        <end position="197"/>
    </location>
</feature>
<dbReference type="Pfam" id="PF00892">
    <property type="entry name" value="EamA"/>
    <property type="match status" value="1"/>
</dbReference>
<accession>A0A3N2R1G9</accession>
<dbReference type="PANTHER" id="PTHR42920:SF24">
    <property type="entry name" value="AROMATIC AMINO ACID EXPORTER YDDG"/>
    <property type="match status" value="1"/>
</dbReference>
<feature type="transmembrane region" description="Helical" evidence="6">
    <location>
        <begin position="123"/>
        <end position="143"/>
    </location>
</feature>
<dbReference type="InterPro" id="IPR037185">
    <property type="entry name" value="EmrE-like"/>
</dbReference>
<evidence type="ECO:0000256" key="4">
    <source>
        <dbReference type="ARBA" id="ARBA00022989"/>
    </source>
</evidence>
<dbReference type="RefSeq" id="WP_123642554.1">
    <property type="nucleotide sequence ID" value="NZ_ML119085.1"/>
</dbReference>
<reference evidence="8 9" key="1">
    <citation type="submission" date="2018-10" db="EMBL/GenBank/DDBJ databases">
        <title>Histidinibacterium lentulum gen. nov., sp. nov., a marine bacterium from the culture broth of Picochlorum sp. 122.</title>
        <authorList>
            <person name="Wang G."/>
        </authorList>
    </citation>
    <scope>NUCLEOTIDE SEQUENCE [LARGE SCALE GENOMIC DNA]</scope>
    <source>
        <strain evidence="8 9">B17</strain>
    </source>
</reference>
<evidence type="ECO:0000313" key="9">
    <source>
        <dbReference type="Proteomes" id="UP000268016"/>
    </source>
</evidence>
<feature type="transmembrane region" description="Helical" evidence="6">
    <location>
        <begin position="203"/>
        <end position="224"/>
    </location>
</feature>
<dbReference type="Proteomes" id="UP000268016">
    <property type="component" value="Unassembled WGS sequence"/>
</dbReference>
<feature type="transmembrane region" description="Helical" evidence="6">
    <location>
        <begin position="74"/>
        <end position="92"/>
    </location>
</feature>
<evidence type="ECO:0000256" key="5">
    <source>
        <dbReference type="ARBA" id="ARBA00023136"/>
    </source>
</evidence>
<gene>
    <name evidence="8" type="ORF">EAT49_11950</name>
</gene>
<comment type="subcellular location">
    <subcellularLocation>
        <location evidence="1">Cell membrane</location>
        <topology evidence="1">Multi-pass membrane protein</topology>
    </subcellularLocation>
</comment>
<evidence type="ECO:0000259" key="7">
    <source>
        <dbReference type="Pfam" id="PF00892"/>
    </source>
</evidence>
<dbReference type="PANTHER" id="PTHR42920">
    <property type="entry name" value="OS03G0707200 PROTEIN-RELATED"/>
    <property type="match status" value="1"/>
</dbReference>
<dbReference type="GO" id="GO:0005886">
    <property type="term" value="C:plasma membrane"/>
    <property type="evidence" value="ECO:0007669"/>
    <property type="project" value="UniProtKB-SubCell"/>
</dbReference>
<protein>
    <submittedName>
        <fullName evidence="8">DMT family transporter</fullName>
    </submittedName>
</protein>
<proteinExistence type="predicted"/>
<keyword evidence="3 6" id="KW-0812">Transmembrane</keyword>
<evidence type="ECO:0000256" key="2">
    <source>
        <dbReference type="ARBA" id="ARBA00022475"/>
    </source>
</evidence>
<evidence type="ECO:0000313" key="8">
    <source>
        <dbReference type="EMBL" id="ROU01223.1"/>
    </source>
</evidence>
<organism evidence="8 9">
    <name type="scientific">Histidinibacterium lentulum</name>
    <dbReference type="NCBI Taxonomy" id="2480588"/>
    <lineage>
        <taxon>Bacteria</taxon>
        <taxon>Pseudomonadati</taxon>
        <taxon>Pseudomonadota</taxon>
        <taxon>Alphaproteobacteria</taxon>
        <taxon>Rhodobacterales</taxon>
        <taxon>Paracoccaceae</taxon>
        <taxon>Histidinibacterium</taxon>
    </lineage>
</organism>
<feature type="transmembrane region" description="Helical" evidence="6">
    <location>
        <begin position="231"/>
        <end position="255"/>
    </location>
</feature>
<keyword evidence="5 6" id="KW-0472">Membrane</keyword>
<feature type="transmembrane region" description="Helical" evidence="6">
    <location>
        <begin position="42"/>
        <end position="62"/>
    </location>
</feature>
<keyword evidence="9" id="KW-1185">Reference proteome</keyword>
<feature type="domain" description="EamA" evidence="7">
    <location>
        <begin position="153"/>
        <end position="278"/>
    </location>
</feature>
<evidence type="ECO:0000256" key="6">
    <source>
        <dbReference type="SAM" id="Phobius"/>
    </source>
</evidence>
<evidence type="ECO:0000256" key="3">
    <source>
        <dbReference type="ARBA" id="ARBA00022692"/>
    </source>
</evidence>
<feature type="transmembrane region" description="Helical" evidence="6">
    <location>
        <begin position="149"/>
        <end position="168"/>
    </location>
</feature>
<feature type="transmembrane region" description="Helical" evidence="6">
    <location>
        <begin position="98"/>
        <end position="116"/>
    </location>
</feature>